<evidence type="ECO:0000259" key="1">
    <source>
        <dbReference type="Pfam" id="PF10551"/>
    </source>
</evidence>
<evidence type="ECO:0000313" key="3">
    <source>
        <dbReference type="Proteomes" id="UP001151760"/>
    </source>
</evidence>
<reference evidence="2" key="1">
    <citation type="journal article" date="2022" name="Int. J. Mol. Sci.">
        <title>Draft Genome of Tanacetum Coccineum: Genomic Comparison of Closely Related Tanacetum-Family Plants.</title>
        <authorList>
            <person name="Yamashiro T."/>
            <person name="Shiraishi A."/>
            <person name="Nakayama K."/>
            <person name="Satake H."/>
        </authorList>
    </citation>
    <scope>NUCLEOTIDE SEQUENCE</scope>
</reference>
<proteinExistence type="predicted"/>
<dbReference type="InterPro" id="IPR052579">
    <property type="entry name" value="Zinc_finger_SWIM"/>
</dbReference>
<comment type="caution">
    <text evidence="2">The sequence shown here is derived from an EMBL/GenBank/DDBJ whole genome shotgun (WGS) entry which is preliminary data.</text>
</comment>
<reference evidence="2" key="2">
    <citation type="submission" date="2022-01" db="EMBL/GenBank/DDBJ databases">
        <authorList>
            <person name="Yamashiro T."/>
            <person name="Shiraishi A."/>
            <person name="Satake H."/>
            <person name="Nakayama K."/>
        </authorList>
    </citation>
    <scope>NUCLEOTIDE SEQUENCE</scope>
</reference>
<feature type="domain" description="MULE transposase" evidence="1">
    <location>
        <begin position="70"/>
        <end position="126"/>
    </location>
</feature>
<accession>A0ABQ5ATV8</accession>
<dbReference type="EMBL" id="BQNB010012607">
    <property type="protein sequence ID" value="GJT05681.1"/>
    <property type="molecule type" value="Genomic_DNA"/>
</dbReference>
<dbReference type="Proteomes" id="UP001151760">
    <property type="component" value="Unassembled WGS sequence"/>
</dbReference>
<dbReference type="PANTHER" id="PTHR31569:SF4">
    <property type="entry name" value="SWIM-TYPE DOMAIN-CONTAINING PROTEIN"/>
    <property type="match status" value="1"/>
</dbReference>
<dbReference type="InterPro" id="IPR018289">
    <property type="entry name" value="MULE_transposase_dom"/>
</dbReference>
<dbReference type="Pfam" id="PF10551">
    <property type="entry name" value="MULE"/>
    <property type="match status" value="1"/>
</dbReference>
<evidence type="ECO:0000313" key="2">
    <source>
        <dbReference type="EMBL" id="GJT05681.1"/>
    </source>
</evidence>
<gene>
    <name evidence="2" type="ORF">Tco_0840143</name>
</gene>
<keyword evidence="3" id="KW-1185">Reference proteome</keyword>
<organism evidence="2 3">
    <name type="scientific">Tanacetum coccineum</name>
    <dbReference type="NCBI Taxonomy" id="301880"/>
    <lineage>
        <taxon>Eukaryota</taxon>
        <taxon>Viridiplantae</taxon>
        <taxon>Streptophyta</taxon>
        <taxon>Embryophyta</taxon>
        <taxon>Tracheophyta</taxon>
        <taxon>Spermatophyta</taxon>
        <taxon>Magnoliopsida</taxon>
        <taxon>eudicotyledons</taxon>
        <taxon>Gunneridae</taxon>
        <taxon>Pentapetalae</taxon>
        <taxon>asterids</taxon>
        <taxon>campanulids</taxon>
        <taxon>Asterales</taxon>
        <taxon>Asteraceae</taxon>
        <taxon>Asteroideae</taxon>
        <taxon>Anthemideae</taxon>
        <taxon>Anthemidinae</taxon>
        <taxon>Tanacetum</taxon>
    </lineage>
</organism>
<sequence>MSLCEIHPKQIISSLRQETPDLPVNSRNIYNLNAKFRKDELGNRSKITALFDELAKGGFLHDVKHNPQGQDKESYAWALTTFKKFLGDENQPSVIITDRELALMNAIKDVFPSTTSLLCVWHINKNVFSNCKTHFVIAEEFDIFMEDWNNLVYSTSEATYVKSLAEFELLYNDKKDVIKYVRDTWSPWKEKFVSAWTEKHLHLGNRASSRAEGAHAKLKMYLQASTGGFQEVKKKISQAVEHEFNEIKIRLAREKIQIPHSCNMPFFGSFCTMTPCTGHFMATMGLPCAHKIKDWNQMALSLELIHPHWRIDTLSLNREDCLENDGDTKLIKAS</sequence>
<dbReference type="PANTHER" id="PTHR31569">
    <property type="entry name" value="SWIM-TYPE DOMAIN-CONTAINING PROTEIN"/>
    <property type="match status" value="1"/>
</dbReference>
<protein>
    <submittedName>
        <fullName evidence="2">PKS-NRPS hybrid synthetase</fullName>
    </submittedName>
</protein>
<name>A0ABQ5ATV8_9ASTR</name>